<dbReference type="STRING" id="697329.Rumal_0748"/>
<evidence type="ECO:0000313" key="2">
    <source>
        <dbReference type="EMBL" id="ADU21286.1"/>
    </source>
</evidence>
<feature type="region of interest" description="Disordered" evidence="1">
    <location>
        <begin position="70"/>
        <end position="92"/>
    </location>
</feature>
<protein>
    <submittedName>
        <fullName evidence="2">Uncharacterized protein</fullName>
    </submittedName>
</protein>
<dbReference type="HOGENOM" id="CLU_2411379_0_0_9"/>
<gene>
    <name evidence="2" type="ordered locus">Rumal_0748</name>
</gene>
<dbReference type="KEGG" id="ral:Rumal_0748"/>
<reference evidence="2 3" key="1">
    <citation type="journal article" date="2011" name="J. Bacteriol.">
        <title>Complete genome of the cellulolytic ruminal bacterium Ruminococcus albus 7.</title>
        <authorList>
            <person name="Suen G."/>
            <person name="Stevenson D.M."/>
            <person name="Bruce D.C."/>
            <person name="Chertkov O."/>
            <person name="Copeland A."/>
            <person name="Cheng J.F."/>
            <person name="Detter C."/>
            <person name="Detter J.C."/>
            <person name="Goodwin L.A."/>
            <person name="Han C.S."/>
            <person name="Hauser L.J."/>
            <person name="Ivanova N.N."/>
            <person name="Kyrpides N.C."/>
            <person name="Land M.L."/>
            <person name="Lapidus A."/>
            <person name="Lucas S."/>
            <person name="Ovchinnikova G."/>
            <person name="Pitluck S."/>
            <person name="Tapia R."/>
            <person name="Woyke T."/>
            <person name="Boyum J."/>
            <person name="Mead D."/>
            <person name="Weimer P.J."/>
        </authorList>
    </citation>
    <scope>NUCLEOTIDE SEQUENCE [LARGE SCALE GENOMIC DNA]</scope>
    <source>
        <strain evidence="3">ATCC 27210 / DSM 20455 / JCM 14654 / NCDO 2250 / 7</strain>
    </source>
</reference>
<dbReference type="Proteomes" id="UP000006919">
    <property type="component" value="Chromosome"/>
</dbReference>
<proteinExistence type="predicted"/>
<sequence length="92" mass="11021">MKNVYTGAFGKVNSPKEQYQIMNENYSKICLEFAGICRRYRLMLDEKFKEIVRLRDEVIKHQNTISAQNRQIRNLQKENSKLKKALQKQKKK</sequence>
<evidence type="ECO:0000313" key="3">
    <source>
        <dbReference type="Proteomes" id="UP000006919"/>
    </source>
</evidence>
<dbReference type="EMBL" id="CP002403">
    <property type="protein sequence ID" value="ADU21286.1"/>
    <property type="molecule type" value="Genomic_DNA"/>
</dbReference>
<dbReference type="AlphaFoldDB" id="E6UI33"/>
<organism evidence="2 3">
    <name type="scientific">Ruminococcus albus (strain ATCC 27210 / DSM 20455 / JCM 14654 / NCDO 2250 / 7)</name>
    <dbReference type="NCBI Taxonomy" id="697329"/>
    <lineage>
        <taxon>Bacteria</taxon>
        <taxon>Bacillati</taxon>
        <taxon>Bacillota</taxon>
        <taxon>Clostridia</taxon>
        <taxon>Eubacteriales</taxon>
        <taxon>Oscillospiraceae</taxon>
        <taxon>Ruminococcus</taxon>
    </lineage>
</organism>
<name>E6UI33_RUMA7</name>
<accession>E6UI33</accession>
<evidence type="ECO:0000256" key="1">
    <source>
        <dbReference type="SAM" id="MobiDB-lite"/>
    </source>
</evidence>
<feature type="compositionally biased region" description="Basic residues" evidence="1">
    <location>
        <begin position="82"/>
        <end position="92"/>
    </location>
</feature>